<dbReference type="SUPFAM" id="SSF52129">
    <property type="entry name" value="Caspase-like"/>
    <property type="match status" value="1"/>
</dbReference>
<reference evidence="6 7" key="1">
    <citation type="journal article" date="2011" name="Science">
        <title>The ecoresponsive genome of Daphnia pulex.</title>
        <authorList>
            <person name="Colbourne J.K."/>
            <person name="Pfrender M.E."/>
            <person name="Gilbert D."/>
            <person name="Thomas W.K."/>
            <person name="Tucker A."/>
            <person name="Oakley T.H."/>
            <person name="Tokishita S."/>
            <person name="Aerts A."/>
            <person name="Arnold G.J."/>
            <person name="Basu M.K."/>
            <person name="Bauer D.J."/>
            <person name="Caceres C.E."/>
            <person name="Carmel L."/>
            <person name="Casola C."/>
            <person name="Choi J.H."/>
            <person name="Detter J.C."/>
            <person name="Dong Q."/>
            <person name="Dusheyko S."/>
            <person name="Eads B.D."/>
            <person name="Frohlich T."/>
            <person name="Geiler-Samerotte K.A."/>
            <person name="Gerlach D."/>
            <person name="Hatcher P."/>
            <person name="Jogdeo S."/>
            <person name="Krijgsveld J."/>
            <person name="Kriventseva E.V."/>
            <person name="Kultz D."/>
            <person name="Laforsch C."/>
            <person name="Lindquist E."/>
            <person name="Lopez J."/>
            <person name="Manak J.R."/>
            <person name="Muller J."/>
            <person name="Pangilinan J."/>
            <person name="Patwardhan R.P."/>
            <person name="Pitluck S."/>
            <person name="Pritham E.J."/>
            <person name="Rechtsteiner A."/>
            <person name="Rho M."/>
            <person name="Rogozin I.B."/>
            <person name="Sakarya O."/>
            <person name="Salamov A."/>
            <person name="Schaack S."/>
            <person name="Shapiro H."/>
            <person name="Shiga Y."/>
            <person name="Skalitzky C."/>
            <person name="Smith Z."/>
            <person name="Souvorov A."/>
            <person name="Sung W."/>
            <person name="Tang Z."/>
            <person name="Tsuchiya D."/>
            <person name="Tu H."/>
            <person name="Vos H."/>
            <person name="Wang M."/>
            <person name="Wolf Y.I."/>
            <person name="Yamagata H."/>
            <person name="Yamada T."/>
            <person name="Ye Y."/>
            <person name="Shaw J.R."/>
            <person name="Andrews J."/>
            <person name="Crease T.J."/>
            <person name="Tang H."/>
            <person name="Lucas S.M."/>
            <person name="Robertson H.M."/>
            <person name="Bork P."/>
            <person name="Koonin E.V."/>
            <person name="Zdobnov E.M."/>
            <person name="Grigoriev I.V."/>
            <person name="Lynch M."/>
            <person name="Boore J.L."/>
        </authorList>
    </citation>
    <scope>NUCLEOTIDE SEQUENCE [LARGE SCALE GENOMIC DNA]</scope>
</reference>
<dbReference type="InterPro" id="IPR002398">
    <property type="entry name" value="Pept_C14"/>
</dbReference>
<organism evidence="6 7">
    <name type="scientific">Daphnia pulex</name>
    <name type="common">Water flea</name>
    <dbReference type="NCBI Taxonomy" id="6669"/>
    <lineage>
        <taxon>Eukaryota</taxon>
        <taxon>Metazoa</taxon>
        <taxon>Ecdysozoa</taxon>
        <taxon>Arthropoda</taxon>
        <taxon>Crustacea</taxon>
        <taxon>Branchiopoda</taxon>
        <taxon>Diplostraca</taxon>
        <taxon>Cladocera</taxon>
        <taxon>Anomopoda</taxon>
        <taxon>Daphniidae</taxon>
        <taxon>Daphnia</taxon>
    </lineage>
</organism>
<dbReference type="Proteomes" id="UP000000305">
    <property type="component" value="Unassembled WGS sequence"/>
</dbReference>
<keyword evidence="2" id="KW-0645">Protease</keyword>
<dbReference type="PROSITE" id="PS50208">
    <property type="entry name" value="CASPASE_P20"/>
    <property type="match status" value="1"/>
</dbReference>
<dbReference type="STRING" id="6669.E9H0N0"/>
<dbReference type="EMBL" id="GL732581">
    <property type="protein sequence ID" value="EFX74723.1"/>
    <property type="molecule type" value="Genomic_DNA"/>
</dbReference>
<dbReference type="InterPro" id="IPR033139">
    <property type="entry name" value="Caspase_cys_AS"/>
</dbReference>
<proteinExistence type="inferred from homology"/>
<dbReference type="KEGG" id="dpx:DAPPUDRAFT_56759"/>
<comment type="similarity">
    <text evidence="1">Belongs to the peptidase C14A family.</text>
</comment>
<dbReference type="Pfam" id="PF00656">
    <property type="entry name" value="Peptidase_C14"/>
    <property type="match status" value="1"/>
</dbReference>
<feature type="domain" description="Caspase family p20" evidence="5">
    <location>
        <begin position="1"/>
        <end position="106"/>
    </location>
</feature>
<accession>E9H0N0</accession>
<dbReference type="HOGENOM" id="CLU_1782070_0_0_1"/>
<dbReference type="OrthoDB" id="6114029at2759"/>
<sequence length="126" mass="14159">LSHRAGTAQDWKRLRFVFEKLGFQVVIHHNLMSFDIRGEMKKLANEDFSKYGCLVVCLLSHGIENAIAGADGLYVNVNKLKYKFSYNNCPSLYGKPKIFIVQACQGVLEQNERNIVPLTLLSPGAV</sequence>
<dbReference type="GO" id="GO:0006508">
    <property type="term" value="P:proteolysis"/>
    <property type="evidence" value="ECO:0007669"/>
    <property type="project" value="UniProtKB-KW"/>
</dbReference>
<dbReference type="PhylomeDB" id="E9H0N0"/>
<name>E9H0N0_DAPPU</name>
<dbReference type="GO" id="GO:0006915">
    <property type="term" value="P:apoptotic process"/>
    <property type="evidence" value="ECO:0007669"/>
    <property type="project" value="UniProtKB-KW"/>
</dbReference>
<dbReference type="PANTHER" id="PTHR47901:SF8">
    <property type="entry name" value="CASPASE-3"/>
    <property type="match status" value="1"/>
</dbReference>
<dbReference type="PROSITE" id="PS01122">
    <property type="entry name" value="CASPASE_CYS"/>
    <property type="match status" value="1"/>
</dbReference>
<dbReference type="InterPro" id="IPR001309">
    <property type="entry name" value="Pept_C14_p20"/>
</dbReference>
<dbReference type="SMART" id="SM00115">
    <property type="entry name" value="CASc"/>
    <property type="match status" value="1"/>
</dbReference>
<evidence type="ECO:0000313" key="7">
    <source>
        <dbReference type="Proteomes" id="UP000000305"/>
    </source>
</evidence>
<evidence type="ECO:0000256" key="3">
    <source>
        <dbReference type="ARBA" id="ARBA00022703"/>
    </source>
</evidence>
<dbReference type="GO" id="GO:0004197">
    <property type="term" value="F:cysteine-type endopeptidase activity"/>
    <property type="evidence" value="ECO:0007669"/>
    <property type="project" value="InterPro"/>
</dbReference>
<evidence type="ECO:0000259" key="5">
    <source>
        <dbReference type="PROSITE" id="PS50208"/>
    </source>
</evidence>
<dbReference type="PANTHER" id="PTHR47901">
    <property type="entry name" value="CASPASE RECRUITMENT DOMAIN-CONTAINING PROTEIN 18"/>
    <property type="match status" value="1"/>
</dbReference>
<keyword evidence="4" id="KW-0378">Hydrolase</keyword>
<dbReference type="InterPro" id="IPR011600">
    <property type="entry name" value="Pept_C14_caspase"/>
</dbReference>
<dbReference type="OMA" id="FIIQVKH"/>
<dbReference type="InterPro" id="IPR029030">
    <property type="entry name" value="Caspase-like_dom_sf"/>
</dbReference>
<dbReference type="InterPro" id="IPR015917">
    <property type="entry name" value="Pept_C14A"/>
</dbReference>
<keyword evidence="3" id="KW-0053">Apoptosis</keyword>
<evidence type="ECO:0000256" key="2">
    <source>
        <dbReference type="ARBA" id="ARBA00022670"/>
    </source>
</evidence>
<protein>
    <recommendedName>
        <fullName evidence="5">Caspase family p20 domain-containing protein</fullName>
    </recommendedName>
</protein>
<dbReference type="InParanoid" id="E9H0N0"/>
<feature type="non-terminal residue" evidence="6">
    <location>
        <position position="1"/>
    </location>
</feature>
<gene>
    <name evidence="6" type="ORF">DAPPUDRAFT_56759</name>
</gene>
<evidence type="ECO:0000256" key="1">
    <source>
        <dbReference type="ARBA" id="ARBA00010134"/>
    </source>
</evidence>
<dbReference type="AlphaFoldDB" id="E9H0N0"/>
<evidence type="ECO:0000256" key="4">
    <source>
        <dbReference type="ARBA" id="ARBA00022801"/>
    </source>
</evidence>
<dbReference type="eggNOG" id="KOG3573">
    <property type="taxonomic scope" value="Eukaryota"/>
</dbReference>
<evidence type="ECO:0000313" key="6">
    <source>
        <dbReference type="EMBL" id="EFX74723.1"/>
    </source>
</evidence>
<dbReference type="PRINTS" id="PR00376">
    <property type="entry name" value="IL1BCENZYME"/>
</dbReference>
<dbReference type="Gene3D" id="3.40.50.1460">
    <property type="match status" value="1"/>
</dbReference>
<keyword evidence="7" id="KW-1185">Reference proteome</keyword>